<evidence type="ECO:0000256" key="1">
    <source>
        <dbReference type="ARBA" id="ARBA00022723"/>
    </source>
</evidence>
<name>A0ABS5W0W2_9SPHN</name>
<dbReference type="InterPro" id="IPR050845">
    <property type="entry name" value="Cu-binding_ET"/>
</dbReference>
<evidence type="ECO:0000259" key="4">
    <source>
        <dbReference type="Pfam" id="PF00127"/>
    </source>
</evidence>
<organism evidence="5 6">
    <name type="scientific">Croceibacterium selenioxidans</name>
    <dbReference type="NCBI Taxonomy" id="2838833"/>
    <lineage>
        <taxon>Bacteria</taxon>
        <taxon>Pseudomonadati</taxon>
        <taxon>Pseudomonadota</taxon>
        <taxon>Alphaproteobacteria</taxon>
        <taxon>Sphingomonadales</taxon>
        <taxon>Erythrobacteraceae</taxon>
        <taxon>Croceibacterium</taxon>
    </lineage>
</organism>
<dbReference type="PANTHER" id="PTHR38439:SF3">
    <property type="entry name" value="COPPER-RESISTANT CUPROPROTEIN COPI"/>
    <property type="match status" value="1"/>
</dbReference>
<keyword evidence="2" id="KW-0186">Copper</keyword>
<keyword evidence="6" id="KW-1185">Reference proteome</keyword>
<evidence type="ECO:0000313" key="6">
    <source>
        <dbReference type="Proteomes" id="UP000811255"/>
    </source>
</evidence>
<proteinExistence type="predicted"/>
<dbReference type="RefSeq" id="WP_214534656.1">
    <property type="nucleotide sequence ID" value="NZ_JAHFVK010000001.1"/>
</dbReference>
<dbReference type="SUPFAM" id="SSF49503">
    <property type="entry name" value="Cupredoxins"/>
    <property type="match status" value="1"/>
</dbReference>
<dbReference type="InterPro" id="IPR000923">
    <property type="entry name" value="BlueCu_1"/>
</dbReference>
<feature type="chain" id="PRO_5046858665" evidence="3">
    <location>
        <begin position="22"/>
        <end position="139"/>
    </location>
</feature>
<dbReference type="Gene3D" id="2.60.40.420">
    <property type="entry name" value="Cupredoxins - blue copper proteins"/>
    <property type="match status" value="1"/>
</dbReference>
<sequence length="139" mass="14499">MRKFSTILAAGAMALCTSGYASQPQAAAPPVDSGAGAEQRVELSNFDFNPKEIRLQAGHPYALVVANLASGGHNFTAKEFFAAARIEPADTALVTDGEIEVPAMSTRTVHLVPAAGSYKLVCTHAGHAFLGMKGKIVVE</sequence>
<keyword evidence="1" id="KW-0479">Metal-binding</keyword>
<evidence type="ECO:0000256" key="2">
    <source>
        <dbReference type="ARBA" id="ARBA00023008"/>
    </source>
</evidence>
<accession>A0ABS5W0W2</accession>
<comment type="caution">
    <text evidence="5">The sequence shown here is derived from an EMBL/GenBank/DDBJ whole genome shotgun (WGS) entry which is preliminary data.</text>
</comment>
<evidence type="ECO:0000313" key="5">
    <source>
        <dbReference type="EMBL" id="MBT2133403.1"/>
    </source>
</evidence>
<dbReference type="Proteomes" id="UP000811255">
    <property type="component" value="Unassembled WGS sequence"/>
</dbReference>
<feature type="domain" description="Blue (type 1) copper" evidence="4">
    <location>
        <begin position="41"/>
        <end position="139"/>
    </location>
</feature>
<evidence type="ECO:0000256" key="3">
    <source>
        <dbReference type="SAM" id="SignalP"/>
    </source>
</evidence>
<dbReference type="InterPro" id="IPR008972">
    <property type="entry name" value="Cupredoxin"/>
</dbReference>
<dbReference type="Pfam" id="PF00127">
    <property type="entry name" value="Copper-bind"/>
    <property type="match status" value="1"/>
</dbReference>
<dbReference type="EMBL" id="JAHFVK010000001">
    <property type="protein sequence ID" value="MBT2133403.1"/>
    <property type="molecule type" value="Genomic_DNA"/>
</dbReference>
<reference evidence="5 6" key="1">
    <citation type="submission" date="2021-05" db="EMBL/GenBank/DDBJ databases">
        <title>Croceibacterium sp. LX-88 genome sequence.</title>
        <authorList>
            <person name="Luo X."/>
        </authorList>
    </citation>
    <scope>NUCLEOTIDE SEQUENCE [LARGE SCALE GENOMIC DNA]</scope>
    <source>
        <strain evidence="5 6">LX-88</strain>
    </source>
</reference>
<protein>
    <submittedName>
        <fullName evidence="5">Copper-binding protein</fullName>
    </submittedName>
</protein>
<dbReference type="PANTHER" id="PTHR38439">
    <property type="entry name" value="AURACYANIN-B"/>
    <property type="match status" value="1"/>
</dbReference>
<keyword evidence="3" id="KW-0732">Signal</keyword>
<gene>
    <name evidence="5" type="ORF">KK137_03555</name>
</gene>
<feature type="signal peptide" evidence="3">
    <location>
        <begin position="1"/>
        <end position="21"/>
    </location>
</feature>